<protein>
    <submittedName>
        <fullName evidence="5">Molecular chaperone DjlA</fullName>
    </submittedName>
</protein>
<dbReference type="EMBL" id="AABTCC010000004">
    <property type="protein sequence ID" value="EAI8858647.1"/>
    <property type="molecule type" value="Genomic_DNA"/>
</dbReference>
<comment type="caution">
    <text evidence="5">The sequence shown here is derived from an EMBL/GenBank/DDBJ whole genome shotgun (WGS) entry which is preliminary data.</text>
</comment>
<accession>A0A5L4XJG7</accession>
<evidence type="ECO:0000313" key="4">
    <source>
        <dbReference type="EMBL" id="EAK0453156.1"/>
    </source>
</evidence>
<evidence type="ECO:0000313" key="3">
    <source>
        <dbReference type="EMBL" id="EAI8858647.1"/>
    </source>
</evidence>
<dbReference type="Pfam" id="PF05099">
    <property type="entry name" value="TerB"/>
    <property type="match status" value="1"/>
</dbReference>
<dbReference type="CDD" id="cd06257">
    <property type="entry name" value="DnaJ"/>
    <property type="match status" value="1"/>
</dbReference>
<dbReference type="InterPro" id="IPR007791">
    <property type="entry name" value="DjlA_N"/>
</dbReference>
<gene>
    <name evidence="4" type="ORF">AAH17_05725</name>
    <name evidence="5" type="ORF">AAH24_06705</name>
    <name evidence="2" type="ORF">BVH53_04985</name>
    <name evidence="3" type="ORF">CX802_02115</name>
</gene>
<proteinExistence type="predicted"/>
<dbReference type="EMBL" id="AACCXK010000008">
    <property type="protein sequence ID" value="EAK0453156.1"/>
    <property type="molecule type" value="Genomic_DNA"/>
</dbReference>
<dbReference type="Gene3D" id="1.10.3680.10">
    <property type="entry name" value="TerB-like"/>
    <property type="match status" value="1"/>
</dbReference>
<dbReference type="EMBL" id="AACCXM010000005">
    <property type="protein sequence ID" value="EAK0469044.1"/>
    <property type="molecule type" value="Genomic_DNA"/>
</dbReference>
<dbReference type="Proteomes" id="UP000535509">
    <property type="component" value="Unassembled WGS sequence"/>
</dbReference>
<dbReference type="SMART" id="SM00271">
    <property type="entry name" value="DnaJ"/>
    <property type="match status" value="1"/>
</dbReference>
<dbReference type="PANTHER" id="PTHR44743">
    <property type="entry name" value="PUTATIVE, EXPRESSED-RELATED"/>
    <property type="match status" value="1"/>
</dbReference>
<dbReference type="CDD" id="cd07316">
    <property type="entry name" value="terB_like_DjlA"/>
    <property type="match status" value="1"/>
</dbReference>
<dbReference type="RefSeq" id="WP_002848930.1">
    <property type="nucleotide sequence ID" value="NZ_AABUZP020000044.1"/>
</dbReference>
<dbReference type="GeneID" id="61064403"/>
<reference evidence="5 7" key="1">
    <citation type="submission" date="2018-05" db="EMBL/GenBank/DDBJ databases">
        <authorList>
            <consortium name="PulseNet: The National Subtyping Network for Foodborne Disease Surveillance"/>
            <person name="Tarr C.L."/>
            <person name="Trees E."/>
            <person name="Katz L.S."/>
            <person name="Carleton-Romer H.A."/>
            <person name="Stroika S."/>
            <person name="Kucerova Z."/>
            <person name="Roache K.F."/>
            <person name="Sabol A.L."/>
            <person name="Besser J."/>
            <person name="Gerner-Smidt P."/>
        </authorList>
    </citation>
    <scope>NUCLEOTIDE SEQUENCE</scope>
    <source>
        <strain evidence="4">2014D-0197</strain>
        <strain evidence="2 7">2016D-0221</strain>
        <strain evidence="5">D4313</strain>
        <strain evidence="3 6">PNUSAC001503</strain>
    </source>
</reference>
<evidence type="ECO:0000313" key="7">
    <source>
        <dbReference type="Proteomes" id="UP000557842"/>
    </source>
</evidence>
<feature type="domain" description="J" evidence="1">
    <location>
        <begin position="183"/>
        <end position="246"/>
    </location>
</feature>
<dbReference type="InterPro" id="IPR036869">
    <property type="entry name" value="J_dom_sf"/>
</dbReference>
<evidence type="ECO:0000313" key="6">
    <source>
        <dbReference type="Proteomes" id="UP000535509"/>
    </source>
</evidence>
<dbReference type="PROSITE" id="PS50076">
    <property type="entry name" value="DNAJ_2"/>
    <property type="match status" value="1"/>
</dbReference>
<keyword evidence="6" id="KW-1185">Reference proteome</keyword>
<dbReference type="PANTHER" id="PTHR44743:SF10">
    <property type="entry name" value="J DOMAIN-CONTAINING PROTEIN"/>
    <property type="match status" value="1"/>
</dbReference>
<organism evidence="5">
    <name type="scientific">Campylobacter fetus</name>
    <dbReference type="NCBI Taxonomy" id="196"/>
    <lineage>
        <taxon>Bacteria</taxon>
        <taxon>Pseudomonadati</taxon>
        <taxon>Campylobacterota</taxon>
        <taxon>Epsilonproteobacteria</taxon>
        <taxon>Campylobacterales</taxon>
        <taxon>Campylobacteraceae</taxon>
        <taxon>Campylobacter</taxon>
    </lineage>
</organism>
<dbReference type="InterPro" id="IPR001623">
    <property type="entry name" value="DnaJ_domain"/>
</dbReference>
<dbReference type="AlphaFoldDB" id="A0A5L4XJG7"/>
<sequence length="246" mass="28297">MHIFIIIAIVVAIFYILSKSYIKKPTVNFGGNFDNRSFDILDAKFFVRLIAKVAKSDGVVSKEEAYYISLIFDDICNKLKNASIRYELKETYEIEKNSSNTAFSIALEYKTKLKLSEQACVNIVMFLLNLAYIDGEFNSAEKEILNEVCDGFGIGKFIKDTLFERFESEFRNKQSNQNTTNKDPYEVLEINKDASFDEIKKQYRKLAKQNHPDFLMGADEKVISNATKRLQEINEAYADLKAKFGK</sequence>
<dbReference type="SUPFAM" id="SSF46565">
    <property type="entry name" value="Chaperone J-domain"/>
    <property type="match status" value="1"/>
</dbReference>
<dbReference type="EMBL" id="AABQDW010000007">
    <property type="protein sequence ID" value="EAI5408052.1"/>
    <property type="molecule type" value="Genomic_DNA"/>
</dbReference>
<dbReference type="OMA" id="MQYWGKL"/>
<dbReference type="Pfam" id="PF00226">
    <property type="entry name" value="DnaJ"/>
    <property type="match status" value="1"/>
</dbReference>
<evidence type="ECO:0000313" key="5">
    <source>
        <dbReference type="EMBL" id="EAK0469044.1"/>
    </source>
</evidence>
<evidence type="ECO:0000313" key="2">
    <source>
        <dbReference type="EMBL" id="EAI5408052.1"/>
    </source>
</evidence>
<dbReference type="InterPro" id="IPR029024">
    <property type="entry name" value="TerB-like"/>
</dbReference>
<name>A0A5L4XJG7_CAMFE</name>
<dbReference type="PRINTS" id="PR00625">
    <property type="entry name" value="JDOMAIN"/>
</dbReference>
<dbReference type="Proteomes" id="UP000557842">
    <property type="component" value="Unassembled WGS sequence"/>
</dbReference>
<evidence type="ECO:0000259" key="1">
    <source>
        <dbReference type="PROSITE" id="PS50076"/>
    </source>
</evidence>
<dbReference type="Gene3D" id="1.10.287.110">
    <property type="entry name" value="DnaJ domain"/>
    <property type="match status" value="1"/>
</dbReference>